<dbReference type="GO" id="GO:0005737">
    <property type="term" value="C:cytoplasm"/>
    <property type="evidence" value="ECO:0007669"/>
    <property type="project" value="TreeGrafter"/>
</dbReference>
<evidence type="ECO:0000256" key="3">
    <source>
        <dbReference type="ARBA" id="ARBA00013190"/>
    </source>
</evidence>
<reference evidence="13 14" key="1">
    <citation type="submission" date="2016-01" db="EMBL/GenBank/DDBJ databases">
        <title>The new phylogeny of the genus Mycobacterium.</title>
        <authorList>
            <person name="Tarcisio F."/>
            <person name="Conor M."/>
            <person name="Antonella G."/>
            <person name="Elisabetta G."/>
            <person name="Giulia F.S."/>
            <person name="Sara T."/>
            <person name="Anna F."/>
            <person name="Clotilde B."/>
            <person name="Roberto B."/>
            <person name="Veronica D.S."/>
            <person name="Fabio R."/>
            <person name="Monica P."/>
            <person name="Olivier J."/>
            <person name="Enrico T."/>
            <person name="Nicola S."/>
        </authorList>
    </citation>
    <scope>NUCLEOTIDE SEQUENCE [LARGE SCALE GENOMIC DNA]</scope>
    <source>
        <strain evidence="13 14">DSM 44164</strain>
    </source>
</reference>
<feature type="domain" description="Alcohol dehydrogenase-like N-terminal" evidence="12">
    <location>
        <begin position="37"/>
        <end position="148"/>
    </location>
</feature>
<proteinExistence type="inferred from homology"/>
<evidence type="ECO:0000313" key="14">
    <source>
        <dbReference type="Proteomes" id="UP000193108"/>
    </source>
</evidence>
<dbReference type="Pfam" id="PF08240">
    <property type="entry name" value="ADH_N"/>
    <property type="match status" value="1"/>
</dbReference>
<comment type="similarity">
    <text evidence="2">Belongs to the zinc-containing alcohol dehydrogenase family.</text>
</comment>
<evidence type="ECO:0000256" key="11">
    <source>
        <dbReference type="SAM" id="MobiDB-lite"/>
    </source>
</evidence>
<keyword evidence="14" id="KW-1185">Reference proteome</keyword>
<evidence type="ECO:0000256" key="7">
    <source>
        <dbReference type="ARBA" id="ARBA00023027"/>
    </source>
</evidence>
<dbReference type="PANTHER" id="PTHR42940">
    <property type="entry name" value="ALCOHOL DEHYDROGENASE 1-RELATED"/>
    <property type="match status" value="1"/>
</dbReference>
<dbReference type="Proteomes" id="UP000193108">
    <property type="component" value="Unassembled WGS sequence"/>
</dbReference>
<dbReference type="InterPro" id="IPR011032">
    <property type="entry name" value="GroES-like_sf"/>
</dbReference>
<feature type="region of interest" description="Disordered" evidence="11">
    <location>
        <begin position="1"/>
        <end position="29"/>
    </location>
</feature>
<dbReference type="GO" id="GO:0008270">
    <property type="term" value="F:zinc ion binding"/>
    <property type="evidence" value="ECO:0007669"/>
    <property type="project" value="InterPro"/>
</dbReference>
<dbReference type="NCBIfam" id="TIGR02822">
    <property type="entry name" value="adh_fam_2"/>
    <property type="match status" value="1"/>
</dbReference>
<dbReference type="SUPFAM" id="SSF50129">
    <property type="entry name" value="GroES-like"/>
    <property type="match status" value="1"/>
</dbReference>
<comment type="cofactor">
    <cofactor evidence="1">
        <name>Zn(2+)</name>
        <dbReference type="ChEBI" id="CHEBI:29105"/>
    </cofactor>
</comment>
<keyword evidence="4" id="KW-0479">Metal-binding</keyword>
<dbReference type="PANTHER" id="PTHR42940:SF8">
    <property type="entry name" value="VACUOLAR PROTEIN SORTING-ASSOCIATED PROTEIN 11"/>
    <property type="match status" value="1"/>
</dbReference>
<dbReference type="InterPro" id="IPR014187">
    <property type="entry name" value="ADH_Zn_typ-2"/>
</dbReference>
<dbReference type="EC" id="1.1.1.1" evidence="3"/>
<dbReference type="PROSITE" id="PS00059">
    <property type="entry name" value="ADH_ZINC"/>
    <property type="match status" value="1"/>
</dbReference>
<evidence type="ECO:0000256" key="4">
    <source>
        <dbReference type="ARBA" id="ARBA00022723"/>
    </source>
</evidence>
<dbReference type="AlphaFoldDB" id="A0A1X1YWU5"/>
<evidence type="ECO:0000256" key="10">
    <source>
        <dbReference type="ARBA" id="ARBA00068251"/>
    </source>
</evidence>
<comment type="catalytic activity">
    <reaction evidence="8">
        <text>a secondary alcohol + NAD(+) = a ketone + NADH + H(+)</text>
        <dbReference type="Rhea" id="RHEA:10740"/>
        <dbReference type="ChEBI" id="CHEBI:15378"/>
        <dbReference type="ChEBI" id="CHEBI:17087"/>
        <dbReference type="ChEBI" id="CHEBI:35681"/>
        <dbReference type="ChEBI" id="CHEBI:57540"/>
        <dbReference type="ChEBI" id="CHEBI:57945"/>
        <dbReference type="EC" id="1.1.1.1"/>
    </reaction>
</comment>
<sequence>MGSQVAGMSMTGWRVQRPGPITDGPLERVTTEVPRPGPSELLVAVQVCGVCRTDLHVAEGDLAVHRPGVIPGHEVVGEVVEVGADAGAEFAVGDRVGIAWLRHTCGTCRYCRRGEENLCPQSRYTGWDADGGYAEFAVVPAAFALRLPSGYRDTELAPLLCAGIIGYRSLLRADLPAGGRLGIYGFGGSAHITAQVALANGAEVHVMTRGEQARELALALGVASVQGAADPPPVPLDSAILFAPVGELVLPACQALDAGGTLAIAGIHLSDIPPLNYQRHLFRERQIRSVTSNTRADAHAFLDFAATHHIDVTTPEYSLGDADKALADLGAGRIAGAAVLLV</sequence>
<evidence type="ECO:0000259" key="12">
    <source>
        <dbReference type="Pfam" id="PF08240"/>
    </source>
</evidence>
<keyword evidence="6" id="KW-0560">Oxidoreductase</keyword>
<keyword evidence="5" id="KW-0862">Zinc</keyword>
<evidence type="ECO:0000313" key="13">
    <source>
        <dbReference type="EMBL" id="ORW15550.1"/>
    </source>
</evidence>
<dbReference type="InterPro" id="IPR002328">
    <property type="entry name" value="ADH_Zn_CS"/>
</dbReference>
<dbReference type="GO" id="GO:0004022">
    <property type="term" value="F:alcohol dehydrogenase (NAD+) activity"/>
    <property type="evidence" value="ECO:0007669"/>
    <property type="project" value="UniProtKB-EC"/>
</dbReference>
<keyword evidence="7" id="KW-0520">NAD</keyword>
<dbReference type="Gene3D" id="3.90.180.10">
    <property type="entry name" value="Medium-chain alcohol dehydrogenases, catalytic domain"/>
    <property type="match status" value="1"/>
</dbReference>
<evidence type="ECO:0000256" key="2">
    <source>
        <dbReference type="ARBA" id="ARBA00008072"/>
    </source>
</evidence>
<dbReference type="InterPro" id="IPR036291">
    <property type="entry name" value="NAD(P)-bd_dom_sf"/>
</dbReference>
<comment type="caution">
    <text evidence="13">The sequence shown here is derived from an EMBL/GenBank/DDBJ whole genome shotgun (WGS) entry which is preliminary data.</text>
</comment>
<name>A0A1X1YWU5_MYCNO</name>
<dbReference type="FunFam" id="3.40.50.720:FF:000275">
    <property type="entry name" value="Alcohol dehydrogenase AdhA"/>
    <property type="match status" value="1"/>
</dbReference>
<evidence type="ECO:0000256" key="9">
    <source>
        <dbReference type="ARBA" id="ARBA00049243"/>
    </source>
</evidence>
<evidence type="ECO:0000256" key="8">
    <source>
        <dbReference type="ARBA" id="ARBA00049164"/>
    </source>
</evidence>
<evidence type="ECO:0000256" key="6">
    <source>
        <dbReference type="ARBA" id="ARBA00023002"/>
    </source>
</evidence>
<dbReference type="Gene3D" id="3.40.50.720">
    <property type="entry name" value="NAD(P)-binding Rossmann-like Domain"/>
    <property type="match status" value="1"/>
</dbReference>
<dbReference type="CDD" id="cd08298">
    <property type="entry name" value="CAD2"/>
    <property type="match status" value="1"/>
</dbReference>
<gene>
    <name evidence="13" type="ORF">AWC18_19610</name>
</gene>
<dbReference type="SUPFAM" id="SSF51735">
    <property type="entry name" value="NAD(P)-binding Rossmann-fold domains"/>
    <property type="match status" value="1"/>
</dbReference>
<dbReference type="InterPro" id="IPR013154">
    <property type="entry name" value="ADH-like_N"/>
</dbReference>
<dbReference type="EMBL" id="LQPI01000085">
    <property type="protein sequence ID" value="ORW15550.1"/>
    <property type="molecule type" value="Genomic_DNA"/>
</dbReference>
<organism evidence="13 14">
    <name type="scientific">Mycolicibacter nonchromogenicus</name>
    <name type="common">Mycobacterium nonchromogenicum</name>
    <dbReference type="NCBI Taxonomy" id="1782"/>
    <lineage>
        <taxon>Bacteria</taxon>
        <taxon>Bacillati</taxon>
        <taxon>Actinomycetota</taxon>
        <taxon>Actinomycetes</taxon>
        <taxon>Mycobacteriales</taxon>
        <taxon>Mycobacteriaceae</taxon>
        <taxon>Mycolicibacter</taxon>
    </lineage>
</organism>
<evidence type="ECO:0000256" key="1">
    <source>
        <dbReference type="ARBA" id="ARBA00001947"/>
    </source>
</evidence>
<evidence type="ECO:0000256" key="5">
    <source>
        <dbReference type="ARBA" id="ARBA00022833"/>
    </source>
</evidence>
<accession>A0A1X1YWU5</accession>
<dbReference type="RefSeq" id="WP_085139832.1">
    <property type="nucleotide sequence ID" value="NZ_LQPI01000085.1"/>
</dbReference>
<protein>
    <recommendedName>
        <fullName evidence="10">Probable alcohol dehydrogenase AdhA</fullName>
        <ecNumber evidence="3">1.1.1.1</ecNumber>
    </recommendedName>
</protein>
<dbReference type="STRING" id="1782.AWC18_19610"/>
<comment type="catalytic activity">
    <reaction evidence="9">
        <text>a primary alcohol + NAD(+) = an aldehyde + NADH + H(+)</text>
        <dbReference type="Rhea" id="RHEA:10736"/>
        <dbReference type="ChEBI" id="CHEBI:15378"/>
        <dbReference type="ChEBI" id="CHEBI:15734"/>
        <dbReference type="ChEBI" id="CHEBI:17478"/>
        <dbReference type="ChEBI" id="CHEBI:57540"/>
        <dbReference type="ChEBI" id="CHEBI:57945"/>
        <dbReference type="EC" id="1.1.1.1"/>
    </reaction>
</comment>